<evidence type="ECO:0000313" key="3">
    <source>
        <dbReference type="Proteomes" id="UP000654075"/>
    </source>
</evidence>
<comment type="caution">
    <text evidence="2">The sequence shown here is derived from an EMBL/GenBank/DDBJ whole genome shotgun (WGS) entry which is preliminary data.</text>
</comment>
<reference evidence="2" key="1">
    <citation type="submission" date="2021-02" db="EMBL/GenBank/DDBJ databases">
        <authorList>
            <person name="Dougan E. K."/>
            <person name="Rhodes N."/>
            <person name="Thang M."/>
            <person name="Chan C."/>
        </authorList>
    </citation>
    <scope>NUCLEOTIDE SEQUENCE</scope>
</reference>
<dbReference type="EMBL" id="CAJNNV010032876">
    <property type="protein sequence ID" value="CAE8641309.1"/>
    <property type="molecule type" value="Genomic_DNA"/>
</dbReference>
<evidence type="ECO:0000313" key="2">
    <source>
        <dbReference type="EMBL" id="CAE8641309.1"/>
    </source>
</evidence>
<dbReference type="OrthoDB" id="481021at2759"/>
<organism evidence="2 3">
    <name type="scientific">Polarella glacialis</name>
    <name type="common">Dinoflagellate</name>
    <dbReference type="NCBI Taxonomy" id="89957"/>
    <lineage>
        <taxon>Eukaryota</taxon>
        <taxon>Sar</taxon>
        <taxon>Alveolata</taxon>
        <taxon>Dinophyceae</taxon>
        <taxon>Suessiales</taxon>
        <taxon>Suessiaceae</taxon>
        <taxon>Polarella</taxon>
    </lineage>
</organism>
<sequence length="329" mass="36382">MAAAFGLQLRYPTAQGMDFSVDLPERDLRRASGKGGAGESGEVVSIDRRMFRPLRRPRAAAEPAKAGHQILRGQSAGHRGAAFPVGEAFEAWSAHSADEEEFPAQSRAAPCRAALDGAPAFAAQFIGRRLAGNGIEEDGADSDLEDFLDGEDGYELAAGGSRQDAYPYDDGYQVGALGRSNSSPELLRQQRQGGRQPDPFQHQHHHHHYHYDHPQHGDMGDTSWSTPPRHSASGACESPWMTPEPRRRAVSRADPVSRGAHLRSLWGRDRFLQSTGTRKFDLRGCGSPAKASPQRGSQLLIPRYVPPHEKRRDNVRMQVRMQMREPDFY</sequence>
<name>A0A813HVE9_POLGL</name>
<proteinExistence type="predicted"/>
<feature type="compositionally biased region" description="Low complexity" evidence="1">
    <location>
        <begin position="189"/>
        <end position="200"/>
    </location>
</feature>
<accession>A0A813HVE9</accession>
<feature type="region of interest" description="Disordered" evidence="1">
    <location>
        <begin position="158"/>
        <end position="255"/>
    </location>
</feature>
<keyword evidence="3" id="KW-1185">Reference proteome</keyword>
<gene>
    <name evidence="2" type="ORF">PGLA1383_LOCUS55985</name>
</gene>
<protein>
    <submittedName>
        <fullName evidence="2">Uncharacterized protein</fullName>
    </submittedName>
</protein>
<evidence type="ECO:0000256" key="1">
    <source>
        <dbReference type="SAM" id="MobiDB-lite"/>
    </source>
</evidence>
<dbReference type="AlphaFoldDB" id="A0A813HVE9"/>
<dbReference type="Proteomes" id="UP000654075">
    <property type="component" value="Unassembled WGS sequence"/>
</dbReference>